<feature type="transmembrane region" description="Helical" evidence="9">
    <location>
        <begin position="124"/>
        <end position="145"/>
    </location>
</feature>
<dbReference type="InterPro" id="IPR036890">
    <property type="entry name" value="HATPase_C_sf"/>
</dbReference>
<proteinExistence type="predicted"/>
<keyword evidence="8" id="KW-0902">Two-component regulatory system</keyword>
<evidence type="ECO:0000256" key="1">
    <source>
        <dbReference type="ARBA" id="ARBA00000085"/>
    </source>
</evidence>
<keyword evidence="4" id="KW-0808">Transferase</keyword>
<sequence length="431" mass="46054">MSQTESVPMTILRAPFEARTWRELAYLLVGLVLGTLGIAYLWLGFGAGLFFAITLVGIPVLAGTILGGRVWGHIYRWLCEYLLQSPVEVPAPFRPKPGFFNFIKAGLTDRVGWRGILYLVAKSVIGVVLAYFVLLFVVISAFVAISPIPWWLANPQNIDSNGVAHHSLVQFGDMYIETWPATLAFAALGVVCVFLAPWPVRALVALDKALVHALLGQTDYDKRVRQLQDTRTTAVEDSAATLRRVERDLHDGTQARLVTMAMALGRAEEKIASGDDASSLISDAHANAKDALRELRELVRGIHPPALDLGLPHALETLASRSAVPVDLNVALPVRPTHGIEAIAYFSVAELLTNVAKHANASAAWLNVATIDDDLVITLRDNGTGGADPIAGTGLTGLAARASTVDGSLNVVSPGGGPTVVTIALPMSGSR</sequence>
<dbReference type="InterPro" id="IPR025828">
    <property type="entry name" value="Put_sensor_dom"/>
</dbReference>
<dbReference type="Pfam" id="PF07730">
    <property type="entry name" value="HisKA_3"/>
    <property type="match status" value="1"/>
</dbReference>
<dbReference type="RefSeq" id="WP_149432679.1">
    <property type="nucleotide sequence ID" value="NZ_VLNY01000016.1"/>
</dbReference>
<dbReference type="AlphaFoldDB" id="A0A5A7S470"/>
<keyword evidence="9" id="KW-0812">Transmembrane</keyword>
<dbReference type="Gene3D" id="1.20.5.1930">
    <property type="match status" value="1"/>
</dbReference>
<evidence type="ECO:0000256" key="2">
    <source>
        <dbReference type="ARBA" id="ARBA00012438"/>
    </source>
</evidence>
<comment type="caution">
    <text evidence="12">The sequence shown here is derived from an EMBL/GenBank/DDBJ whole genome shotgun (WGS) entry which is preliminary data.</text>
</comment>
<evidence type="ECO:0000256" key="8">
    <source>
        <dbReference type="ARBA" id="ARBA00023012"/>
    </source>
</evidence>
<reference evidence="12 13" key="1">
    <citation type="submission" date="2019-07" db="EMBL/GenBank/DDBJ databases">
        <title>Rhodococcus cavernicolus sp. nov., isolated from a cave.</title>
        <authorList>
            <person name="Lee S.D."/>
        </authorList>
    </citation>
    <scope>NUCLEOTIDE SEQUENCE [LARGE SCALE GENOMIC DNA]</scope>
    <source>
        <strain evidence="12 13">C1-24</strain>
    </source>
</reference>
<gene>
    <name evidence="12" type="ORF">FOY51_23340</name>
</gene>
<feature type="transmembrane region" description="Helical" evidence="9">
    <location>
        <begin position="49"/>
        <end position="68"/>
    </location>
</feature>
<dbReference type="PANTHER" id="PTHR24421:SF10">
    <property type="entry name" value="NITRATE_NITRITE SENSOR PROTEIN NARQ"/>
    <property type="match status" value="1"/>
</dbReference>
<comment type="catalytic activity">
    <reaction evidence="1">
        <text>ATP + protein L-histidine = ADP + protein N-phospho-L-histidine.</text>
        <dbReference type="EC" id="2.7.13.3"/>
    </reaction>
</comment>
<dbReference type="Pfam" id="PF13796">
    <property type="entry name" value="Sensor"/>
    <property type="match status" value="1"/>
</dbReference>
<dbReference type="EMBL" id="VLNY01000016">
    <property type="protein sequence ID" value="KAA0018974.1"/>
    <property type="molecule type" value="Genomic_DNA"/>
</dbReference>
<dbReference type="InterPro" id="IPR011712">
    <property type="entry name" value="Sig_transdc_His_kin_sub3_dim/P"/>
</dbReference>
<keyword evidence="3" id="KW-0597">Phosphoprotein</keyword>
<dbReference type="GO" id="GO:0046983">
    <property type="term" value="F:protein dimerization activity"/>
    <property type="evidence" value="ECO:0007669"/>
    <property type="project" value="InterPro"/>
</dbReference>
<feature type="domain" description="Signal transduction histidine kinase subgroup 3 dimerisation and phosphoacceptor" evidence="10">
    <location>
        <begin position="243"/>
        <end position="307"/>
    </location>
</feature>
<name>A0A5A7S470_9NOCA</name>
<dbReference type="OrthoDB" id="5242012at2"/>
<dbReference type="PANTHER" id="PTHR24421">
    <property type="entry name" value="NITRATE/NITRITE SENSOR PROTEIN NARX-RELATED"/>
    <property type="match status" value="1"/>
</dbReference>
<keyword evidence="9" id="KW-1133">Transmembrane helix</keyword>
<feature type="domain" description="Putative sensor" evidence="11">
    <location>
        <begin position="26"/>
        <end position="215"/>
    </location>
</feature>
<dbReference type="EC" id="2.7.13.3" evidence="2"/>
<feature type="transmembrane region" description="Helical" evidence="9">
    <location>
        <begin position="24"/>
        <end position="43"/>
    </location>
</feature>
<dbReference type="SUPFAM" id="SSF55874">
    <property type="entry name" value="ATPase domain of HSP90 chaperone/DNA topoisomerase II/histidine kinase"/>
    <property type="match status" value="1"/>
</dbReference>
<dbReference type="Proteomes" id="UP000322244">
    <property type="component" value="Unassembled WGS sequence"/>
</dbReference>
<evidence type="ECO:0000256" key="6">
    <source>
        <dbReference type="ARBA" id="ARBA00022777"/>
    </source>
</evidence>
<dbReference type="GO" id="GO:0000155">
    <property type="term" value="F:phosphorelay sensor kinase activity"/>
    <property type="evidence" value="ECO:0007669"/>
    <property type="project" value="InterPro"/>
</dbReference>
<evidence type="ECO:0000259" key="10">
    <source>
        <dbReference type="Pfam" id="PF07730"/>
    </source>
</evidence>
<organism evidence="12 13">
    <name type="scientific">Antrihabitans cavernicola</name>
    <dbReference type="NCBI Taxonomy" id="2495913"/>
    <lineage>
        <taxon>Bacteria</taxon>
        <taxon>Bacillati</taxon>
        <taxon>Actinomycetota</taxon>
        <taxon>Actinomycetes</taxon>
        <taxon>Mycobacteriales</taxon>
        <taxon>Nocardiaceae</taxon>
        <taxon>Antrihabitans</taxon>
    </lineage>
</organism>
<dbReference type="GO" id="GO:0016020">
    <property type="term" value="C:membrane"/>
    <property type="evidence" value="ECO:0007669"/>
    <property type="project" value="InterPro"/>
</dbReference>
<evidence type="ECO:0000256" key="4">
    <source>
        <dbReference type="ARBA" id="ARBA00022679"/>
    </source>
</evidence>
<keyword evidence="5" id="KW-0547">Nucleotide-binding</keyword>
<evidence type="ECO:0000256" key="9">
    <source>
        <dbReference type="SAM" id="Phobius"/>
    </source>
</evidence>
<accession>A0A5A7S470</accession>
<evidence type="ECO:0000313" key="12">
    <source>
        <dbReference type="EMBL" id="KAA0018974.1"/>
    </source>
</evidence>
<keyword evidence="13" id="KW-1185">Reference proteome</keyword>
<keyword evidence="9" id="KW-0472">Membrane</keyword>
<evidence type="ECO:0000256" key="5">
    <source>
        <dbReference type="ARBA" id="ARBA00022741"/>
    </source>
</evidence>
<protein>
    <recommendedName>
        <fullName evidence="2">histidine kinase</fullName>
        <ecNumber evidence="2">2.7.13.3</ecNumber>
    </recommendedName>
</protein>
<dbReference type="InterPro" id="IPR050482">
    <property type="entry name" value="Sensor_HK_TwoCompSys"/>
</dbReference>
<dbReference type="CDD" id="cd16917">
    <property type="entry name" value="HATPase_UhpB-NarQ-NarX-like"/>
    <property type="match status" value="1"/>
</dbReference>
<keyword evidence="7" id="KW-0067">ATP-binding</keyword>
<evidence type="ECO:0000313" key="13">
    <source>
        <dbReference type="Proteomes" id="UP000322244"/>
    </source>
</evidence>
<evidence type="ECO:0000259" key="11">
    <source>
        <dbReference type="Pfam" id="PF13796"/>
    </source>
</evidence>
<dbReference type="Gene3D" id="3.30.565.10">
    <property type="entry name" value="Histidine kinase-like ATPase, C-terminal domain"/>
    <property type="match status" value="1"/>
</dbReference>
<keyword evidence="6 12" id="KW-0418">Kinase</keyword>
<dbReference type="GO" id="GO:0005524">
    <property type="term" value="F:ATP binding"/>
    <property type="evidence" value="ECO:0007669"/>
    <property type="project" value="UniProtKB-KW"/>
</dbReference>
<feature type="transmembrane region" description="Helical" evidence="9">
    <location>
        <begin position="178"/>
        <end position="198"/>
    </location>
</feature>
<evidence type="ECO:0000256" key="7">
    <source>
        <dbReference type="ARBA" id="ARBA00022840"/>
    </source>
</evidence>
<evidence type="ECO:0000256" key="3">
    <source>
        <dbReference type="ARBA" id="ARBA00022553"/>
    </source>
</evidence>